<dbReference type="GO" id="GO:0006338">
    <property type="term" value="P:chromatin remodeling"/>
    <property type="evidence" value="ECO:0007669"/>
    <property type="project" value="TreeGrafter"/>
</dbReference>
<evidence type="ECO:0000259" key="4">
    <source>
        <dbReference type="PROSITE" id="PS51184"/>
    </source>
</evidence>
<dbReference type="SUPFAM" id="SSF51197">
    <property type="entry name" value="Clavaminate synthase-like"/>
    <property type="match status" value="1"/>
</dbReference>
<keyword evidence="2" id="KW-0539">Nucleus</keyword>
<dbReference type="GO" id="GO:0005634">
    <property type="term" value="C:nucleus"/>
    <property type="evidence" value="ECO:0007669"/>
    <property type="project" value="UniProtKB-SubCell"/>
</dbReference>
<evidence type="ECO:0000256" key="3">
    <source>
        <dbReference type="SAM" id="SignalP"/>
    </source>
</evidence>
<evidence type="ECO:0000313" key="6">
    <source>
        <dbReference type="Proteomes" id="UP001165063"/>
    </source>
</evidence>
<proteinExistence type="predicted"/>
<dbReference type="EMBL" id="BSXU01006216">
    <property type="protein sequence ID" value="GMG55813.1"/>
    <property type="molecule type" value="Genomic_DNA"/>
</dbReference>
<comment type="caution">
    <text evidence="5">The sequence shown here is derived from an EMBL/GenBank/DDBJ whole genome shotgun (WGS) entry which is preliminary data.</text>
</comment>
<evidence type="ECO:0000256" key="2">
    <source>
        <dbReference type="ARBA" id="ARBA00023242"/>
    </source>
</evidence>
<comment type="subcellular location">
    <subcellularLocation>
        <location evidence="1">Nucleus</location>
    </subcellularLocation>
</comment>
<feature type="signal peptide" evidence="3">
    <location>
        <begin position="1"/>
        <end position="17"/>
    </location>
</feature>
<dbReference type="PROSITE" id="PS51184">
    <property type="entry name" value="JMJC"/>
    <property type="match status" value="1"/>
</dbReference>
<dbReference type="SMART" id="SM00558">
    <property type="entry name" value="JmjC"/>
    <property type="match status" value="1"/>
</dbReference>
<dbReference type="GO" id="GO:0000785">
    <property type="term" value="C:chromatin"/>
    <property type="evidence" value="ECO:0007669"/>
    <property type="project" value="TreeGrafter"/>
</dbReference>
<dbReference type="PANTHER" id="PTHR10694:SF113">
    <property type="entry name" value="PROTEIN JUMONJI"/>
    <property type="match status" value="1"/>
</dbReference>
<sequence length="479" mass="54963">MVLICLELLVLRYLSNKMHITVSDYATLPTYDFYKWSHPASSSILSVSNNDNVEDCSPYETRVSSLYNIRQFNDKSRAFKKQVLNKLSVEDSFKLQVQFLENTFWELFNDPDSVLETEIAMKVTTKIHESGFENKPSTESNEFLTHPWNLHNLPICDNSMLRYLPSQADSILLPSMTFGMFYSTQSWSMEDHWLYHADFMHMGDCKVWYFVAPEDQSKFEAFLDVYLNRKLQLDDEKIGCEASFDTFNSMLGNQDVFSVTLENRVLTEPSFDRALPKNEKFAQFMVDGSKNSKVKKEKVENVGALGEKKRIKHFNDEVFISPKVLQDNGIKVFATYQQPNEYIIKFPKAYSSSVSLGTTVNEGVNFATKSWLPLSQDASNWLNRQSILPNFSTWKFLINLARHCDDVSVIGILEPLLSRMVGDELDLRTQIRSVNGIKESNNSSSSVDSVTDSDLADCFPSYIKLTDLQDKKSCFTMLN</sequence>
<dbReference type="Pfam" id="PF02373">
    <property type="entry name" value="JmjC"/>
    <property type="match status" value="2"/>
</dbReference>
<name>A0A9W6Z426_AMBMO</name>
<dbReference type="OrthoDB" id="1678912at2759"/>
<feature type="chain" id="PRO_5040770726" evidence="3">
    <location>
        <begin position="18"/>
        <end position="479"/>
    </location>
</feature>
<dbReference type="PANTHER" id="PTHR10694">
    <property type="entry name" value="LYSINE-SPECIFIC DEMETHYLASE"/>
    <property type="match status" value="1"/>
</dbReference>
<organism evidence="5 6">
    <name type="scientific">Ambrosiozyma monospora</name>
    <name type="common">Yeast</name>
    <name type="synonym">Endomycopsis monosporus</name>
    <dbReference type="NCBI Taxonomy" id="43982"/>
    <lineage>
        <taxon>Eukaryota</taxon>
        <taxon>Fungi</taxon>
        <taxon>Dikarya</taxon>
        <taxon>Ascomycota</taxon>
        <taxon>Saccharomycotina</taxon>
        <taxon>Pichiomycetes</taxon>
        <taxon>Pichiales</taxon>
        <taxon>Pichiaceae</taxon>
        <taxon>Ambrosiozyma</taxon>
    </lineage>
</organism>
<keyword evidence="6" id="KW-1185">Reference proteome</keyword>
<dbReference type="AlphaFoldDB" id="A0A9W6Z426"/>
<dbReference type="InterPro" id="IPR003347">
    <property type="entry name" value="JmjC_dom"/>
</dbReference>
<dbReference type="Gene3D" id="2.60.120.650">
    <property type="entry name" value="Cupin"/>
    <property type="match status" value="1"/>
</dbReference>
<accession>A0A9W6Z426</accession>
<gene>
    <name evidence="5" type="ORF">Amon01_000788200</name>
</gene>
<keyword evidence="3" id="KW-0732">Signal</keyword>
<reference evidence="5" key="1">
    <citation type="submission" date="2023-04" db="EMBL/GenBank/DDBJ databases">
        <title>Ambrosiozyma monospora NBRC 1965.</title>
        <authorList>
            <person name="Ichikawa N."/>
            <person name="Sato H."/>
            <person name="Tonouchi N."/>
        </authorList>
    </citation>
    <scope>NUCLEOTIDE SEQUENCE</scope>
    <source>
        <strain evidence="5">NBRC 1965</strain>
    </source>
</reference>
<protein>
    <submittedName>
        <fullName evidence="5">Unnamed protein product</fullName>
    </submittedName>
</protein>
<evidence type="ECO:0000313" key="5">
    <source>
        <dbReference type="EMBL" id="GMG55813.1"/>
    </source>
</evidence>
<dbReference type="GO" id="GO:0010468">
    <property type="term" value="P:regulation of gene expression"/>
    <property type="evidence" value="ECO:0007669"/>
    <property type="project" value="TreeGrafter"/>
</dbReference>
<evidence type="ECO:0000256" key="1">
    <source>
        <dbReference type="ARBA" id="ARBA00004123"/>
    </source>
</evidence>
<feature type="domain" description="JmjC" evidence="4">
    <location>
        <begin position="142"/>
        <end position="383"/>
    </location>
</feature>
<dbReference type="Proteomes" id="UP001165063">
    <property type="component" value="Unassembled WGS sequence"/>
</dbReference>